<organism evidence="1 2">
    <name type="scientific">Daphnia sinensis</name>
    <dbReference type="NCBI Taxonomy" id="1820382"/>
    <lineage>
        <taxon>Eukaryota</taxon>
        <taxon>Metazoa</taxon>
        <taxon>Ecdysozoa</taxon>
        <taxon>Arthropoda</taxon>
        <taxon>Crustacea</taxon>
        <taxon>Branchiopoda</taxon>
        <taxon>Diplostraca</taxon>
        <taxon>Cladocera</taxon>
        <taxon>Anomopoda</taxon>
        <taxon>Daphniidae</taxon>
        <taxon>Daphnia</taxon>
        <taxon>Daphnia similis group</taxon>
    </lineage>
</organism>
<evidence type="ECO:0000313" key="2">
    <source>
        <dbReference type="Proteomes" id="UP000820818"/>
    </source>
</evidence>
<name>A0AAD5PYS0_9CRUS</name>
<dbReference type="Pfam" id="PF03564">
    <property type="entry name" value="DUF1759"/>
    <property type="match status" value="1"/>
</dbReference>
<sequence length="448" mass="51227">MERNLRLIEIYSNRFREAKELISVQLAQPESNELSGLLENFSSKWETLYNLYETVIRESEVNDLEARVNTMEEFRSQYIRTRASAQATKNTIANRQLPANPSAETSTQQALSTVVAKLTASRIPSFSGGTLKWPKREIPSSVIEGLPLTSNNYAVVVELLQKHFGSTDVIIQENFRQLHNLAAVPPGNHAALKQFLMKNEVRVRSLETLGVPYDRYAFPFVSLLVDRLPRDIRIAWYRSTADKETRPDVKDVLAFLRKEVISQHRGRNLELFSRKWGAEEGASYPRELRKVRFTPSAAALTTVSKIGSKQDRRNECMFCHLAHTPLKCVLPLENRLETVKREKRCFAWLRSGHRAAECRNPNPNCRKCQRRHHTALCRSKEEDPNHEKDHKEEKIKPSTSTIKLCTSLSQQVEICLKTATVFLYGPLGTSKATCLVDEGSQRSYVTER</sequence>
<dbReference type="EMBL" id="WJBH02000001">
    <property type="protein sequence ID" value="KAI9565021.1"/>
    <property type="molecule type" value="Genomic_DNA"/>
</dbReference>
<reference evidence="1 2" key="1">
    <citation type="submission" date="2022-05" db="EMBL/GenBank/DDBJ databases">
        <title>A multi-omics perspective on studying reproductive biology in Daphnia sinensis.</title>
        <authorList>
            <person name="Jia J."/>
        </authorList>
    </citation>
    <scope>NUCLEOTIDE SEQUENCE [LARGE SCALE GENOMIC DNA]</scope>
    <source>
        <strain evidence="1 2">WSL</strain>
    </source>
</reference>
<accession>A0AAD5PYS0</accession>
<proteinExistence type="predicted"/>
<gene>
    <name evidence="1" type="ORF">GHT06_008763</name>
</gene>
<dbReference type="PANTHER" id="PTHR47331:SF1">
    <property type="entry name" value="GAG-LIKE PROTEIN"/>
    <property type="match status" value="1"/>
</dbReference>
<evidence type="ECO:0008006" key="3">
    <source>
        <dbReference type="Google" id="ProtNLM"/>
    </source>
</evidence>
<dbReference type="PANTHER" id="PTHR47331">
    <property type="entry name" value="PHD-TYPE DOMAIN-CONTAINING PROTEIN"/>
    <property type="match status" value="1"/>
</dbReference>
<keyword evidence="2" id="KW-1185">Reference proteome</keyword>
<evidence type="ECO:0000313" key="1">
    <source>
        <dbReference type="EMBL" id="KAI9565021.1"/>
    </source>
</evidence>
<dbReference type="AlphaFoldDB" id="A0AAD5PYS0"/>
<dbReference type="InterPro" id="IPR005312">
    <property type="entry name" value="DUF1759"/>
</dbReference>
<protein>
    <recommendedName>
        <fullName evidence="3">Peptidase aspartic putative domain-containing protein</fullName>
    </recommendedName>
</protein>
<comment type="caution">
    <text evidence="1">The sequence shown here is derived from an EMBL/GenBank/DDBJ whole genome shotgun (WGS) entry which is preliminary data.</text>
</comment>
<dbReference type="Proteomes" id="UP000820818">
    <property type="component" value="Linkage Group LG1"/>
</dbReference>